<feature type="region of interest" description="Disordered" evidence="1">
    <location>
        <begin position="1"/>
        <end position="36"/>
    </location>
</feature>
<evidence type="ECO:0000256" key="1">
    <source>
        <dbReference type="SAM" id="MobiDB-lite"/>
    </source>
</evidence>
<organism evidence="2 3">
    <name type="scientific">Prosthecobacter algae</name>
    <dbReference type="NCBI Taxonomy" id="1144682"/>
    <lineage>
        <taxon>Bacteria</taxon>
        <taxon>Pseudomonadati</taxon>
        <taxon>Verrucomicrobiota</taxon>
        <taxon>Verrucomicrobiia</taxon>
        <taxon>Verrucomicrobiales</taxon>
        <taxon>Verrucomicrobiaceae</taxon>
        <taxon>Prosthecobacter</taxon>
    </lineage>
</organism>
<name>A0ABP9PB23_9BACT</name>
<proteinExistence type="predicted"/>
<evidence type="ECO:0000313" key="3">
    <source>
        <dbReference type="Proteomes" id="UP001499852"/>
    </source>
</evidence>
<evidence type="ECO:0000313" key="2">
    <source>
        <dbReference type="EMBL" id="GAA5143743.1"/>
    </source>
</evidence>
<reference evidence="3" key="1">
    <citation type="journal article" date="2019" name="Int. J. Syst. Evol. Microbiol.">
        <title>The Global Catalogue of Microorganisms (GCM) 10K type strain sequencing project: providing services to taxonomists for standard genome sequencing and annotation.</title>
        <authorList>
            <consortium name="The Broad Institute Genomics Platform"/>
            <consortium name="The Broad Institute Genome Sequencing Center for Infectious Disease"/>
            <person name="Wu L."/>
            <person name="Ma J."/>
        </authorList>
    </citation>
    <scope>NUCLEOTIDE SEQUENCE [LARGE SCALE GENOMIC DNA]</scope>
    <source>
        <strain evidence="3">JCM 18053</strain>
    </source>
</reference>
<sequence length="58" mass="7323">MIEPYKPYEPNLDRINDAEQMRREREEQLRAEQERIRQQEQERLRLLQQQQRGQSMRP</sequence>
<accession>A0ABP9PB23</accession>
<feature type="compositionally biased region" description="Basic and acidic residues" evidence="1">
    <location>
        <begin position="11"/>
        <end position="36"/>
    </location>
</feature>
<dbReference type="RefSeq" id="WP_345737418.1">
    <property type="nucleotide sequence ID" value="NZ_BAABIA010000006.1"/>
</dbReference>
<comment type="caution">
    <text evidence="2">The sequence shown here is derived from an EMBL/GenBank/DDBJ whole genome shotgun (WGS) entry which is preliminary data.</text>
</comment>
<dbReference type="EMBL" id="BAABIA010000006">
    <property type="protein sequence ID" value="GAA5143743.1"/>
    <property type="molecule type" value="Genomic_DNA"/>
</dbReference>
<gene>
    <name evidence="2" type="ORF">GCM10023213_32350</name>
</gene>
<protein>
    <submittedName>
        <fullName evidence="2">Uncharacterized protein</fullName>
    </submittedName>
</protein>
<dbReference type="Proteomes" id="UP001499852">
    <property type="component" value="Unassembled WGS sequence"/>
</dbReference>
<keyword evidence="3" id="KW-1185">Reference proteome</keyword>